<dbReference type="Proteomes" id="UP000515211">
    <property type="component" value="Chromosome 2"/>
</dbReference>
<dbReference type="InterPro" id="IPR019557">
    <property type="entry name" value="AminoTfrase-like_pln_mobile"/>
</dbReference>
<evidence type="ECO:0000259" key="1">
    <source>
        <dbReference type="Pfam" id="PF10536"/>
    </source>
</evidence>
<reference evidence="2" key="1">
    <citation type="journal article" date="2016" name="Nat. Genet.">
        <title>The genome sequences of Arachis duranensis and Arachis ipaensis, the diploid ancestors of cultivated peanut.</title>
        <authorList>
            <person name="Bertioli D.J."/>
            <person name="Cannon S.B."/>
            <person name="Froenicke L."/>
            <person name="Huang G."/>
            <person name="Farmer A.D."/>
            <person name="Cannon E.K."/>
            <person name="Liu X."/>
            <person name="Gao D."/>
            <person name="Clevenger J."/>
            <person name="Dash S."/>
            <person name="Ren L."/>
            <person name="Moretzsohn M.C."/>
            <person name="Shirasawa K."/>
            <person name="Huang W."/>
            <person name="Vidigal B."/>
            <person name="Abernathy B."/>
            <person name="Chu Y."/>
            <person name="Niederhuth C.E."/>
            <person name="Umale P."/>
            <person name="Araujo A.C."/>
            <person name="Kozik A."/>
            <person name="Kim K.D."/>
            <person name="Burow M.D."/>
            <person name="Varshney R.K."/>
            <person name="Wang X."/>
            <person name="Zhang X."/>
            <person name="Barkley N."/>
            <person name="Guimaraes P.M."/>
            <person name="Isobe S."/>
            <person name="Guo B."/>
            <person name="Liao B."/>
            <person name="Stalker H.T."/>
            <person name="Schmitz R.J."/>
            <person name="Scheffler B.E."/>
            <person name="Leal-Bertioli S.C."/>
            <person name="Xun X."/>
            <person name="Jackson S.A."/>
            <person name="Michelmore R."/>
            <person name="Ozias-Akins P."/>
        </authorList>
    </citation>
    <scope>NUCLEOTIDE SEQUENCE [LARGE SCALE GENOMIC DNA]</scope>
    <source>
        <strain evidence="2">cv. V14167</strain>
    </source>
</reference>
<dbReference type="AlphaFoldDB" id="A0A6P5N3L8"/>
<sequence>MGDDPGRLYRLDGVAHIAGVINDEPRRCISSVRRQQGMRLDERYVLYLQMAGLYHLARLNDRWFRLDEPLVSAFVERWRLETHTFHMPFGECTITLQDVAYQLGLPVDGHYETFGECPDGADEETVRRFAHAYIMMLLGTQLFADKSGNRIHIRWLPYAARLEEMGGYSWGSAALAWLYRCMCRVANRHVVKLAGPLQLLQSWIFWRFPTFRPTGYDAFSWPLASRWSGYNIGISNEGPRVQMARLKIDLL</sequence>
<dbReference type="GeneID" id="107473089"/>
<gene>
    <name evidence="3" type="primary">LOC107473089</name>
</gene>
<dbReference type="GO" id="GO:0010073">
    <property type="term" value="P:meristem maintenance"/>
    <property type="evidence" value="ECO:0007669"/>
    <property type="project" value="InterPro"/>
</dbReference>
<evidence type="ECO:0000313" key="2">
    <source>
        <dbReference type="Proteomes" id="UP000515211"/>
    </source>
</evidence>
<accession>A0A6P5N3L8</accession>
<dbReference type="PANTHER" id="PTHR46033:SF8">
    <property type="entry name" value="PROTEIN MAINTENANCE OF MERISTEMS-LIKE"/>
    <property type="match status" value="1"/>
</dbReference>
<protein>
    <submittedName>
        <fullName evidence="3">Protein MAIN-LIKE 1-like</fullName>
    </submittedName>
</protein>
<evidence type="ECO:0000313" key="3">
    <source>
        <dbReference type="RefSeq" id="XP_020991932.1"/>
    </source>
</evidence>
<name>A0A6P5N3L8_ARADU</name>
<dbReference type="KEGG" id="adu:107473089"/>
<dbReference type="InterPro" id="IPR044824">
    <property type="entry name" value="MAIN-like"/>
</dbReference>
<reference evidence="3" key="2">
    <citation type="submission" date="2025-08" db="UniProtKB">
        <authorList>
            <consortium name="RefSeq"/>
        </authorList>
    </citation>
    <scope>IDENTIFICATION</scope>
    <source>
        <tissue evidence="3">Whole plant</tissue>
    </source>
</reference>
<keyword evidence="2" id="KW-1185">Reference proteome</keyword>
<dbReference type="Pfam" id="PF10536">
    <property type="entry name" value="PMD"/>
    <property type="match status" value="2"/>
</dbReference>
<organism evidence="2 3">
    <name type="scientific">Arachis duranensis</name>
    <name type="common">Wild peanut</name>
    <dbReference type="NCBI Taxonomy" id="130453"/>
    <lineage>
        <taxon>Eukaryota</taxon>
        <taxon>Viridiplantae</taxon>
        <taxon>Streptophyta</taxon>
        <taxon>Embryophyta</taxon>
        <taxon>Tracheophyta</taxon>
        <taxon>Spermatophyta</taxon>
        <taxon>Magnoliopsida</taxon>
        <taxon>eudicotyledons</taxon>
        <taxon>Gunneridae</taxon>
        <taxon>Pentapetalae</taxon>
        <taxon>rosids</taxon>
        <taxon>fabids</taxon>
        <taxon>Fabales</taxon>
        <taxon>Fabaceae</taxon>
        <taxon>Papilionoideae</taxon>
        <taxon>50 kb inversion clade</taxon>
        <taxon>dalbergioids sensu lato</taxon>
        <taxon>Dalbergieae</taxon>
        <taxon>Pterocarpus clade</taxon>
        <taxon>Arachis</taxon>
    </lineage>
</organism>
<feature type="domain" description="Aminotransferase-like plant mobile" evidence="1">
    <location>
        <begin position="52"/>
        <end position="110"/>
    </location>
</feature>
<proteinExistence type="predicted"/>
<feature type="domain" description="Aminotransferase-like plant mobile" evidence="1">
    <location>
        <begin position="130"/>
        <end position="234"/>
    </location>
</feature>
<dbReference type="RefSeq" id="XP_020991932.1">
    <property type="nucleotide sequence ID" value="XM_021136273.1"/>
</dbReference>
<dbReference type="PANTHER" id="PTHR46033">
    <property type="entry name" value="PROTEIN MAIN-LIKE 2"/>
    <property type="match status" value="1"/>
</dbReference>